<dbReference type="GO" id="GO:0008083">
    <property type="term" value="F:growth factor activity"/>
    <property type="evidence" value="ECO:0007669"/>
    <property type="project" value="InterPro"/>
</dbReference>
<comment type="similarity">
    <text evidence="1">Belongs to the heparin-binding growth factors family.</text>
</comment>
<protein>
    <submittedName>
        <fullName evidence="2">Fgf</fullName>
    </submittedName>
</protein>
<proteinExistence type="inferred from homology"/>
<dbReference type="InterPro" id="IPR002209">
    <property type="entry name" value="Fibroblast_GF_fam"/>
</dbReference>
<name>A0A7G7Y8J8_9ABAC</name>
<dbReference type="SMART" id="SM00442">
    <property type="entry name" value="FGF"/>
    <property type="match status" value="1"/>
</dbReference>
<accession>A0A7G7Y8J8</accession>
<dbReference type="InterPro" id="IPR008996">
    <property type="entry name" value="IL1/FGF"/>
</dbReference>
<dbReference type="SUPFAM" id="SSF50353">
    <property type="entry name" value="Cytokine"/>
    <property type="match status" value="1"/>
</dbReference>
<reference evidence="2" key="1">
    <citation type="submission" date="2019-08" db="EMBL/GenBank/DDBJ databases">
        <title>Alphabaculovirus isolates infecting Mamestra configurata in North America.</title>
        <authorList>
            <person name="Erlandson M.A."/>
            <person name="Baldwin D."/>
            <person name="Theilmann D.A."/>
        </authorList>
    </citation>
    <scope>NUCLEOTIDE SEQUENCE</scope>
    <source>
        <strain evidence="2">SK256</strain>
    </source>
</reference>
<evidence type="ECO:0000313" key="2">
    <source>
        <dbReference type="EMBL" id="QNH90694.1"/>
    </source>
</evidence>
<dbReference type="Gene3D" id="2.80.10.50">
    <property type="match status" value="1"/>
</dbReference>
<organism evidence="2">
    <name type="scientific">Mamestra configurata nucleopolyhedrovirus B</name>
    <dbReference type="NCBI Taxonomy" id="204440"/>
    <lineage>
        <taxon>Viruses</taxon>
        <taxon>Viruses incertae sedis</taxon>
        <taxon>Naldaviricetes</taxon>
        <taxon>Lefavirales</taxon>
        <taxon>Baculoviridae</taxon>
        <taxon>Alphabaculovirus</taxon>
        <taxon>Alphabaculovirus sp. 'altermaconfiguratae'</taxon>
    </lineage>
</organism>
<sequence length="364" mass="41337">MYVPIVIFAAACCIIAHGKPLENNLTTHTREGSQNNVRIFINHHFLRMNLDKTVNGSQVGDSNETVWHRVAHSDGVLLRSSLYCNYVCINECGYGYSALIPNNECLWTEHYDDHHYRFIYKKFGNRTAYLAVNLEGKLKRTVLLRKETLGDNLQQSHVLLKDYDGETLNVTCQPVNYKKIDIQPLKTCKNPPRHKKGLKREVENKDSEEVKSEVLNNTESVSTIPAVAMADMVNNTIVSMVPLNATENIARTNLVPVMNNDVLQPEEGNKTYTYDIDPSKLYYKEIVHIQPLDVVNRTTNIITHTERTIVKTTEISTSIVDDPVTQALVEEILKFNGTSSVSHKEIFGIVKFSTSRQCSMFVFN</sequence>
<dbReference type="CDD" id="cd23311">
    <property type="entry name" value="beta-trefoil_FGF_Bnl-like"/>
    <property type="match status" value="1"/>
</dbReference>
<dbReference type="Pfam" id="PF00167">
    <property type="entry name" value="FGF"/>
    <property type="match status" value="1"/>
</dbReference>
<dbReference type="EMBL" id="MN337871">
    <property type="protein sequence ID" value="QNH90694.1"/>
    <property type="molecule type" value="Genomic_DNA"/>
</dbReference>
<evidence type="ECO:0000256" key="1">
    <source>
        <dbReference type="ARBA" id="ARBA00007936"/>
    </source>
</evidence>